<dbReference type="OrthoDB" id="410104at2759"/>
<sequence length="239" mass="27416">LFEKAKNKVPHNQLFYKLESSKIDEKILTVIKGVRQRCPTSPMSSDKVPGLLFDNNAVILAESADKLQKSFDILIEWCKQWNMNANNKKCGIIEINCSTYIFIAEVISIKSLDIHFFKNQKKAINGYRSSYTSYCHIRWEFFGISTTRCKPIQQVVDAATQTLAKYGKSAAIVRLRQELSLTDLNIKTAVARTRAFGKCTSLRTWISDLIKCPFKHRCDTWVSGCTRWTKKYNGNINKI</sequence>
<keyword evidence="2" id="KW-1185">Reference proteome</keyword>
<evidence type="ECO:0008006" key="3">
    <source>
        <dbReference type="Google" id="ProtNLM"/>
    </source>
</evidence>
<proteinExistence type="predicted"/>
<comment type="caution">
    <text evidence="1">The sequence shown here is derived from an EMBL/GenBank/DDBJ whole genome shotgun (WGS) entry which is preliminary data.</text>
</comment>
<dbReference type="AlphaFoldDB" id="A0A2T9Y212"/>
<protein>
    <recommendedName>
        <fullName evidence="3">Reverse transcriptase domain-containing protein</fullName>
    </recommendedName>
</protein>
<gene>
    <name evidence="1" type="ORF">BB561_006745</name>
</gene>
<dbReference type="Proteomes" id="UP000245383">
    <property type="component" value="Unassembled WGS sequence"/>
</dbReference>
<evidence type="ECO:0000313" key="1">
    <source>
        <dbReference type="EMBL" id="PVU86324.1"/>
    </source>
</evidence>
<evidence type="ECO:0000313" key="2">
    <source>
        <dbReference type="Proteomes" id="UP000245383"/>
    </source>
</evidence>
<organism evidence="1 2">
    <name type="scientific">Smittium simulii</name>
    <dbReference type="NCBI Taxonomy" id="133385"/>
    <lineage>
        <taxon>Eukaryota</taxon>
        <taxon>Fungi</taxon>
        <taxon>Fungi incertae sedis</taxon>
        <taxon>Zoopagomycota</taxon>
        <taxon>Kickxellomycotina</taxon>
        <taxon>Harpellomycetes</taxon>
        <taxon>Harpellales</taxon>
        <taxon>Legeriomycetaceae</taxon>
        <taxon>Smittium</taxon>
    </lineage>
</organism>
<reference evidence="1 2" key="1">
    <citation type="journal article" date="2018" name="MBio">
        <title>Comparative Genomics Reveals the Core Gene Toolbox for the Fungus-Insect Symbiosis.</title>
        <authorList>
            <person name="Wang Y."/>
            <person name="Stata M."/>
            <person name="Wang W."/>
            <person name="Stajich J.E."/>
            <person name="White M.M."/>
            <person name="Moncalvo J.M."/>
        </authorList>
    </citation>
    <scope>NUCLEOTIDE SEQUENCE [LARGE SCALE GENOMIC DNA]</scope>
    <source>
        <strain evidence="1 2">SWE-8-4</strain>
    </source>
</reference>
<accession>A0A2T9Y212</accession>
<dbReference type="EMBL" id="MBFR01000692">
    <property type="protein sequence ID" value="PVU86324.1"/>
    <property type="molecule type" value="Genomic_DNA"/>
</dbReference>
<feature type="non-terminal residue" evidence="1">
    <location>
        <position position="1"/>
    </location>
</feature>
<name>A0A2T9Y212_9FUNG</name>